<feature type="transmembrane region" description="Helical" evidence="6">
    <location>
        <begin position="118"/>
        <end position="137"/>
    </location>
</feature>
<feature type="transmembrane region" description="Helical" evidence="6">
    <location>
        <begin position="48"/>
        <end position="72"/>
    </location>
</feature>
<dbReference type="PANTHER" id="PTHR23504">
    <property type="entry name" value="MAJOR FACILITATOR SUPERFAMILY DOMAIN-CONTAINING PROTEIN 10"/>
    <property type="match status" value="1"/>
</dbReference>
<evidence type="ECO:0000256" key="1">
    <source>
        <dbReference type="ARBA" id="ARBA00004141"/>
    </source>
</evidence>
<feature type="transmembrane region" description="Helical" evidence="6">
    <location>
        <begin position="364"/>
        <end position="380"/>
    </location>
</feature>
<feature type="domain" description="Major facilitator superfamily (MFS) profile" evidence="7">
    <location>
        <begin position="46"/>
        <end position="489"/>
    </location>
</feature>
<evidence type="ECO:0000256" key="2">
    <source>
        <dbReference type="ARBA" id="ARBA00022448"/>
    </source>
</evidence>
<dbReference type="PROSITE" id="PS50850">
    <property type="entry name" value="MFS"/>
    <property type="match status" value="1"/>
</dbReference>
<keyword evidence="8" id="KW-1185">Reference proteome</keyword>
<name>A0A9R0JKG5_SPIOL</name>
<feature type="transmembrane region" description="Helical" evidence="6">
    <location>
        <begin position="333"/>
        <end position="352"/>
    </location>
</feature>
<keyword evidence="3 6" id="KW-0812">Transmembrane</keyword>
<gene>
    <name evidence="9" type="primary">LOC110777330</name>
</gene>
<reference evidence="9" key="2">
    <citation type="submission" date="2025-08" db="UniProtKB">
        <authorList>
            <consortium name="RefSeq"/>
        </authorList>
    </citation>
    <scope>IDENTIFICATION</scope>
    <source>
        <tissue evidence="9">Leaf</tissue>
    </source>
</reference>
<evidence type="ECO:0000313" key="9">
    <source>
        <dbReference type="RefSeq" id="XP_021837630.2"/>
    </source>
</evidence>
<dbReference type="InterPro" id="IPR036259">
    <property type="entry name" value="MFS_trans_sf"/>
</dbReference>
<evidence type="ECO:0000313" key="8">
    <source>
        <dbReference type="Proteomes" id="UP000813463"/>
    </source>
</evidence>
<feature type="transmembrane region" description="Helical" evidence="6">
    <location>
        <begin position="143"/>
        <end position="162"/>
    </location>
</feature>
<dbReference type="GeneID" id="110777330"/>
<feature type="transmembrane region" description="Helical" evidence="6">
    <location>
        <begin position="293"/>
        <end position="313"/>
    </location>
</feature>
<dbReference type="Proteomes" id="UP000813463">
    <property type="component" value="Chromosome 1"/>
</dbReference>
<proteinExistence type="predicted"/>
<dbReference type="CDD" id="cd17330">
    <property type="entry name" value="MFS_SLC46_TetA_like"/>
    <property type="match status" value="1"/>
</dbReference>
<dbReference type="InterPro" id="IPR011701">
    <property type="entry name" value="MFS"/>
</dbReference>
<sequence>MEEYQEPLLLTREVSEKKKKTYYDENCEGCQVQRRKAENPDVPWRHFFFIWVITLTAALPISSIFPFLYYMVRDFNIAKREEDISFYAGFEGSAFMIGRTLTAVLWGMVADRYGRKPVMILSTFSVVIFNTMFGLSTSYWMALLARLLLGAFCGTLGPMRAYATEVSRREHQSLGVAMMTSSWGIGLVIGPALGGYLAQPADKFPSVFSQESIFGRFPYFLVNLVISIFAFGVFILCFWLPETLHTCTINADGTTKDLSHDIEDVDTQKLQNAEGTSNSWLSLLRNWPLMSTIIVYCMFQLHDMAYIEIFSLWTVSPRTVGGLSLSTEDVGQALAVAGVGLLICQLLLYPFLERKFGPITVSRVGAVISIVLLSSYPFFAKLKGTSLSLVVDLASALKNVLSVSITTGLFLLQNRSVSQHQRGAANGLSLCIMSFCKALGPAAAGSLLSWAQTRQMASFLPGTHMVFFILNVVEFLGLLMTFKPFLASPAHEYF</sequence>
<evidence type="ECO:0000256" key="4">
    <source>
        <dbReference type="ARBA" id="ARBA00022989"/>
    </source>
</evidence>
<dbReference type="SUPFAM" id="SSF103473">
    <property type="entry name" value="MFS general substrate transporter"/>
    <property type="match status" value="1"/>
</dbReference>
<feature type="transmembrane region" description="Helical" evidence="6">
    <location>
        <begin position="464"/>
        <end position="482"/>
    </location>
</feature>
<evidence type="ECO:0000256" key="5">
    <source>
        <dbReference type="ARBA" id="ARBA00023136"/>
    </source>
</evidence>
<keyword evidence="2" id="KW-0813">Transport</keyword>
<dbReference type="GO" id="GO:0022857">
    <property type="term" value="F:transmembrane transporter activity"/>
    <property type="evidence" value="ECO:0007669"/>
    <property type="project" value="InterPro"/>
</dbReference>
<protein>
    <submittedName>
        <fullName evidence="9">Protein ZINC INDUCED FACILITATOR-LIKE 1 isoform X1</fullName>
    </submittedName>
</protein>
<dbReference type="KEGG" id="soe:110777330"/>
<keyword evidence="5 6" id="KW-0472">Membrane</keyword>
<reference evidence="8" key="1">
    <citation type="journal article" date="2021" name="Nat. Commun.">
        <title>Genomic analyses provide insights into spinach domestication and the genetic basis of agronomic traits.</title>
        <authorList>
            <person name="Cai X."/>
            <person name="Sun X."/>
            <person name="Xu C."/>
            <person name="Sun H."/>
            <person name="Wang X."/>
            <person name="Ge C."/>
            <person name="Zhang Z."/>
            <person name="Wang Q."/>
            <person name="Fei Z."/>
            <person name="Jiao C."/>
            <person name="Wang Q."/>
        </authorList>
    </citation>
    <scope>NUCLEOTIDE SEQUENCE [LARGE SCALE GENOMIC DNA]</scope>
    <source>
        <strain evidence="8">cv. Varoflay</strain>
    </source>
</reference>
<evidence type="ECO:0000256" key="3">
    <source>
        <dbReference type="ARBA" id="ARBA00022692"/>
    </source>
</evidence>
<evidence type="ECO:0000256" key="6">
    <source>
        <dbReference type="SAM" id="Phobius"/>
    </source>
</evidence>
<dbReference type="Gene3D" id="1.20.1250.20">
    <property type="entry name" value="MFS general substrate transporter like domains"/>
    <property type="match status" value="1"/>
</dbReference>
<feature type="transmembrane region" description="Helical" evidence="6">
    <location>
        <begin position="174"/>
        <end position="197"/>
    </location>
</feature>
<dbReference type="Pfam" id="PF07690">
    <property type="entry name" value="MFS_1"/>
    <property type="match status" value="1"/>
</dbReference>
<evidence type="ECO:0000259" key="7">
    <source>
        <dbReference type="PROSITE" id="PS50850"/>
    </source>
</evidence>
<organism evidence="8 9">
    <name type="scientific">Spinacia oleracea</name>
    <name type="common">Spinach</name>
    <dbReference type="NCBI Taxonomy" id="3562"/>
    <lineage>
        <taxon>Eukaryota</taxon>
        <taxon>Viridiplantae</taxon>
        <taxon>Streptophyta</taxon>
        <taxon>Embryophyta</taxon>
        <taxon>Tracheophyta</taxon>
        <taxon>Spermatophyta</taxon>
        <taxon>Magnoliopsida</taxon>
        <taxon>eudicotyledons</taxon>
        <taxon>Gunneridae</taxon>
        <taxon>Pentapetalae</taxon>
        <taxon>Caryophyllales</taxon>
        <taxon>Chenopodiaceae</taxon>
        <taxon>Chenopodioideae</taxon>
        <taxon>Anserineae</taxon>
        <taxon>Spinacia</taxon>
    </lineage>
</organism>
<feature type="transmembrane region" description="Helical" evidence="6">
    <location>
        <begin position="217"/>
        <end position="240"/>
    </location>
</feature>
<keyword evidence="4 6" id="KW-1133">Transmembrane helix</keyword>
<feature type="transmembrane region" description="Helical" evidence="6">
    <location>
        <begin position="386"/>
        <end position="412"/>
    </location>
</feature>
<dbReference type="AlphaFoldDB" id="A0A9R0JKG5"/>
<dbReference type="GO" id="GO:0016020">
    <property type="term" value="C:membrane"/>
    <property type="evidence" value="ECO:0007669"/>
    <property type="project" value="UniProtKB-SubCell"/>
</dbReference>
<dbReference type="PANTHER" id="PTHR23504:SF15">
    <property type="entry name" value="MAJOR FACILITATOR SUPERFAMILY (MFS) PROFILE DOMAIN-CONTAINING PROTEIN"/>
    <property type="match status" value="1"/>
</dbReference>
<dbReference type="InterPro" id="IPR020846">
    <property type="entry name" value="MFS_dom"/>
</dbReference>
<dbReference type="RefSeq" id="XP_021837630.2">
    <property type="nucleotide sequence ID" value="XM_021981938.2"/>
</dbReference>
<comment type="subcellular location">
    <subcellularLocation>
        <location evidence="1">Membrane</location>
        <topology evidence="1">Multi-pass membrane protein</topology>
    </subcellularLocation>
</comment>
<accession>A0A9R0JKG5</accession>